<evidence type="ECO:0000313" key="3">
    <source>
        <dbReference type="Proteomes" id="UP001148299"/>
    </source>
</evidence>
<dbReference type="AlphaFoldDB" id="A0A9W9RM61"/>
<accession>A0A9W9RM61</accession>
<gene>
    <name evidence="2" type="ORF">N7541_003609</name>
</gene>
<feature type="chain" id="PRO_5040801773" evidence="1">
    <location>
        <begin position="19"/>
        <end position="85"/>
    </location>
</feature>
<comment type="caution">
    <text evidence="2">The sequence shown here is derived from an EMBL/GenBank/DDBJ whole genome shotgun (WGS) entry which is preliminary data.</text>
</comment>
<dbReference type="EMBL" id="JAPZBR010000002">
    <property type="protein sequence ID" value="KAJ5362765.1"/>
    <property type="molecule type" value="Genomic_DNA"/>
</dbReference>
<name>A0A9W9RM61_PENBR</name>
<evidence type="ECO:0000313" key="2">
    <source>
        <dbReference type="EMBL" id="KAJ5362765.1"/>
    </source>
</evidence>
<reference evidence="2" key="2">
    <citation type="journal article" date="2023" name="IMA Fungus">
        <title>Comparative genomic study of the Penicillium genus elucidates a diverse pangenome and 15 lateral gene transfer events.</title>
        <authorList>
            <person name="Petersen C."/>
            <person name="Sorensen T."/>
            <person name="Nielsen M.R."/>
            <person name="Sondergaard T.E."/>
            <person name="Sorensen J.L."/>
            <person name="Fitzpatrick D.A."/>
            <person name="Frisvad J.C."/>
            <person name="Nielsen K.L."/>
        </authorList>
    </citation>
    <scope>NUCLEOTIDE SEQUENCE</scope>
    <source>
        <strain evidence="2">IBT 35675</strain>
    </source>
</reference>
<feature type="signal peptide" evidence="1">
    <location>
        <begin position="1"/>
        <end position="18"/>
    </location>
</feature>
<reference evidence="2" key="1">
    <citation type="submission" date="2022-12" db="EMBL/GenBank/DDBJ databases">
        <authorList>
            <person name="Petersen C."/>
        </authorList>
    </citation>
    <scope>NUCLEOTIDE SEQUENCE</scope>
    <source>
        <strain evidence="2">IBT 35675</strain>
    </source>
</reference>
<protein>
    <submittedName>
        <fullName evidence="2">Uncharacterized protein</fullName>
    </submittedName>
</protein>
<sequence>MTPLASILLEFLTGVVLFKPLAMPRLPIWETISRDSLGRAPVIYSIAQWSPPFFSGEQPIDDSVSAGLNPILSGLHGGSVTEAPV</sequence>
<keyword evidence="3" id="KW-1185">Reference proteome</keyword>
<organism evidence="2 3">
    <name type="scientific">Penicillium brevicompactum</name>
    <dbReference type="NCBI Taxonomy" id="5074"/>
    <lineage>
        <taxon>Eukaryota</taxon>
        <taxon>Fungi</taxon>
        <taxon>Dikarya</taxon>
        <taxon>Ascomycota</taxon>
        <taxon>Pezizomycotina</taxon>
        <taxon>Eurotiomycetes</taxon>
        <taxon>Eurotiomycetidae</taxon>
        <taxon>Eurotiales</taxon>
        <taxon>Aspergillaceae</taxon>
        <taxon>Penicillium</taxon>
    </lineage>
</organism>
<dbReference type="Proteomes" id="UP001148299">
    <property type="component" value="Unassembled WGS sequence"/>
</dbReference>
<keyword evidence="1" id="KW-0732">Signal</keyword>
<evidence type="ECO:0000256" key="1">
    <source>
        <dbReference type="SAM" id="SignalP"/>
    </source>
</evidence>
<proteinExistence type="predicted"/>